<evidence type="ECO:0000313" key="2">
    <source>
        <dbReference type="EMBL" id="MBB6411947.1"/>
    </source>
</evidence>
<dbReference type="RefSeq" id="WP_184874818.1">
    <property type="nucleotide sequence ID" value="NZ_JACHEF010000004.1"/>
</dbReference>
<evidence type="ECO:0000313" key="3">
    <source>
        <dbReference type="Proteomes" id="UP000556329"/>
    </source>
</evidence>
<proteinExistence type="predicted"/>
<organism evidence="2 3">
    <name type="scientific">Mesorhizobium sangaii</name>
    <dbReference type="NCBI Taxonomy" id="505389"/>
    <lineage>
        <taxon>Bacteria</taxon>
        <taxon>Pseudomonadati</taxon>
        <taxon>Pseudomonadota</taxon>
        <taxon>Alphaproteobacteria</taxon>
        <taxon>Hyphomicrobiales</taxon>
        <taxon>Phyllobacteriaceae</taxon>
        <taxon>Mesorhizobium</taxon>
    </lineage>
</organism>
<protein>
    <recommendedName>
        <fullName evidence="4">DUF3606 domain-containing protein</fullName>
    </recommendedName>
</protein>
<gene>
    <name evidence="2" type="ORF">HNQ71_004635</name>
</gene>
<keyword evidence="3" id="KW-1185">Reference proteome</keyword>
<dbReference type="Proteomes" id="UP000556329">
    <property type="component" value="Unassembled WGS sequence"/>
</dbReference>
<feature type="region of interest" description="Disordered" evidence="1">
    <location>
        <begin position="54"/>
        <end position="82"/>
    </location>
</feature>
<comment type="caution">
    <text evidence="2">The sequence shown here is derived from an EMBL/GenBank/DDBJ whole genome shotgun (WGS) entry which is preliminary data.</text>
</comment>
<dbReference type="AlphaFoldDB" id="A0A841P9Q6"/>
<evidence type="ECO:0000256" key="1">
    <source>
        <dbReference type="SAM" id="MobiDB-lite"/>
    </source>
</evidence>
<dbReference type="EMBL" id="JACHEF010000004">
    <property type="protein sequence ID" value="MBB6411947.1"/>
    <property type="molecule type" value="Genomic_DNA"/>
</dbReference>
<name>A0A841P9Q6_9HYPH</name>
<reference evidence="2 3" key="1">
    <citation type="submission" date="2020-08" db="EMBL/GenBank/DDBJ databases">
        <title>Genomic Encyclopedia of Type Strains, Phase IV (KMG-IV): sequencing the most valuable type-strain genomes for metagenomic binning, comparative biology and taxonomic classification.</title>
        <authorList>
            <person name="Goeker M."/>
        </authorList>
    </citation>
    <scope>NUCLEOTIDE SEQUENCE [LARGE SCALE GENOMIC DNA]</scope>
    <source>
        <strain evidence="2 3">DSM 100039</strain>
    </source>
</reference>
<evidence type="ECO:0008006" key="4">
    <source>
        <dbReference type="Google" id="ProtNLM"/>
    </source>
</evidence>
<accession>A0A841P9Q6</accession>
<sequence length="82" mass="9254">MAGDKRRQDAIHDHQVEYFASENGLTSDLAWELILKHGNSRKAVIKAAQGLKRDVGNTQPTSPYFPVEPAPGDHLHRQPKRR</sequence>